<evidence type="ECO:0000313" key="1">
    <source>
        <dbReference type="EMBL" id="AKF11495.1"/>
    </source>
</evidence>
<dbReference type="Gene3D" id="2.70.98.10">
    <property type="match status" value="1"/>
</dbReference>
<dbReference type="OrthoDB" id="2528227at2"/>
<dbReference type="STRING" id="927083.DB32_008644"/>
<dbReference type="InterPro" id="IPR008183">
    <property type="entry name" value="Aldose_1/G6P_1-epimerase"/>
</dbReference>
<dbReference type="GO" id="GO:0005975">
    <property type="term" value="P:carbohydrate metabolic process"/>
    <property type="evidence" value="ECO:0007669"/>
    <property type="project" value="InterPro"/>
</dbReference>
<dbReference type="RefSeq" id="WP_053238354.1">
    <property type="nucleotide sequence ID" value="NZ_CP011125.1"/>
</dbReference>
<reference evidence="1 2" key="1">
    <citation type="submission" date="2015-03" db="EMBL/GenBank/DDBJ databases">
        <title>Genome assembly of Sandaracinus amylolyticus DSM 53668.</title>
        <authorList>
            <person name="Sharma G."/>
            <person name="Subramanian S."/>
        </authorList>
    </citation>
    <scope>NUCLEOTIDE SEQUENCE [LARGE SCALE GENOMIC DNA]</scope>
    <source>
        <strain evidence="1 2">DSM 53668</strain>
    </source>
</reference>
<dbReference type="Pfam" id="PF01263">
    <property type="entry name" value="Aldose_epim"/>
    <property type="match status" value="1"/>
</dbReference>
<dbReference type="InterPro" id="IPR014718">
    <property type="entry name" value="GH-type_carb-bd"/>
</dbReference>
<dbReference type="InterPro" id="IPR011013">
    <property type="entry name" value="Gal_mutarotase_sf_dom"/>
</dbReference>
<gene>
    <name evidence="1" type="ORF">DB32_008644</name>
</gene>
<evidence type="ECO:0008006" key="3">
    <source>
        <dbReference type="Google" id="ProtNLM"/>
    </source>
</evidence>
<dbReference type="AlphaFoldDB" id="A0A0F6YNH9"/>
<evidence type="ECO:0000313" key="2">
    <source>
        <dbReference type="Proteomes" id="UP000034883"/>
    </source>
</evidence>
<organism evidence="1 2">
    <name type="scientific">Sandaracinus amylolyticus</name>
    <dbReference type="NCBI Taxonomy" id="927083"/>
    <lineage>
        <taxon>Bacteria</taxon>
        <taxon>Pseudomonadati</taxon>
        <taxon>Myxococcota</taxon>
        <taxon>Polyangia</taxon>
        <taxon>Polyangiales</taxon>
        <taxon>Sandaracinaceae</taxon>
        <taxon>Sandaracinus</taxon>
    </lineage>
</organism>
<dbReference type="Proteomes" id="UP000034883">
    <property type="component" value="Chromosome"/>
</dbReference>
<accession>A0A0F6YNH9</accession>
<dbReference type="KEGG" id="samy:DB32_008644"/>
<sequence length="303" mass="33073">MDSCDVQGFRAVRIQRGSTTLVVVPALGAKIASIHAAGREWLWTSATIPYRAPIDGASYVETADSGGFDECFPTVSPCTLPGGVTLPDHGELWAVEPEIDARDSTLSARWTGRRAKYVFERRIDVDPSGAVTMRYAATNSGNVRMPFSWSSHPLMPLTNDVTLVLPKDAITRVDAQHDIDLGGHGAEHRWPVIAGHDMTRPAALGRHYATKLFVALGDVKTVGLAVEGARLTAELEGIPDFGLWINHRGWTPFEGGTPYLNFGFEPCIGAPDSLARALEPGWENAHWLAAGETRRWAMRWTFA</sequence>
<dbReference type="SUPFAM" id="SSF74650">
    <property type="entry name" value="Galactose mutarotase-like"/>
    <property type="match status" value="1"/>
</dbReference>
<protein>
    <recommendedName>
        <fullName evidence="3">Galactose mutarotase</fullName>
    </recommendedName>
</protein>
<dbReference type="GO" id="GO:0030246">
    <property type="term" value="F:carbohydrate binding"/>
    <property type="evidence" value="ECO:0007669"/>
    <property type="project" value="InterPro"/>
</dbReference>
<proteinExistence type="predicted"/>
<dbReference type="EMBL" id="CP011125">
    <property type="protein sequence ID" value="AKF11495.1"/>
    <property type="molecule type" value="Genomic_DNA"/>
</dbReference>
<name>A0A0F6YNH9_9BACT</name>
<dbReference type="GO" id="GO:0016853">
    <property type="term" value="F:isomerase activity"/>
    <property type="evidence" value="ECO:0007669"/>
    <property type="project" value="InterPro"/>
</dbReference>
<keyword evidence="2" id="KW-1185">Reference proteome</keyword>